<dbReference type="Proteomes" id="UP000308199">
    <property type="component" value="Unassembled WGS sequence"/>
</dbReference>
<accession>A0A4S4K9R2</accession>
<evidence type="ECO:0000313" key="3">
    <source>
        <dbReference type="Proteomes" id="UP000308199"/>
    </source>
</evidence>
<dbReference type="EMBL" id="SGPK01001071">
    <property type="protein sequence ID" value="THG94664.1"/>
    <property type="molecule type" value="Genomic_DNA"/>
</dbReference>
<feature type="compositionally biased region" description="Basic and acidic residues" evidence="1">
    <location>
        <begin position="1"/>
        <end position="45"/>
    </location>
</feature>
<feature type="compositionally biased region" description="Basic and acidic residues" evidence="1">
    <location>
        <begin position="78"/>
        <end position="90"/>
    </location>
</feature>
<sequence length="136" mass="14928">MQIEDAHGEVGKEDANDRVRVHPPDDEHVNDDHTLKREDEMERTAVHTAPAQFFLDQGKGGVGNGNEEAGSSKKRNKREGGSDKRQRSARDEDEDNFDLKMPGSFDLSSSNSWHSGESDYDDPDDAGDDIGGGGRS</sequence>
<organism evidence="2 3">
    <name type="scientific">Phellinidium pouzarii</name>
    <dbReference type="NCBI Taxonomy" id="167371"/>
    <lineage>
        <taxon>Eukaryota</taxon>
        <taxon>Fungi</taxon>
        <taxon>Dikarya</taxon>
        <taxon>Basidiomycota</taxon>
        <taxon>Agaricomycotina</taxon>
        <taxon>Agaricomycetes</taxon>
        <taxon>Hymenochaetales</taxon>
        <taxon>Hymenochaetaceae</taxon>
        <taxon>Phellinidium</taxon>
    </lineage>
</organism>
<reference evidence="2 3" key="1">
    <citation type="submission" date="2019-02" db="EMBL/GenBank/DDBJ databases">
        <title>Genome sequencing of the rare red list fungi Phellinidium pouzarii.</title>
        <authorList>
            <person name="Buettner E."/>
            <person name="Kellner H."/>
        </authorList>
    </citation>
    <scope>NUCLEOTIDE SEQUENCE [LARGE SCALE GENOMIC DNA]</scope>
    <source>
        <strain evidence="2 3">DSM 108285</strain>
    </source>
</reference>
<feature type="compositionally biased region" description="Acidic residues" evidence="1">
    <location>
        <begin position="118"/>
        <end position="128"/>
    </location>
</feature>
<keyword evidence="3" id="KW-1185">Reference proteome</keyword>
<evidence type="ECO:0000256" key="1">
    <source>
        <dbReference type="SAM" id="MobiDB-lite"/>
    </source>
</evidence>
<name>A0A4S4K9R2_9AGAM</name>
<proteinExistence type="predicted"/>
<dbReference type="AlphaFoldDB" id="A0A4S4K9R2"/>
<protein>
    <submittedName>
        <fullName evidence="2">Uncharacterized protein</fullName>
    </submittedName>
</protein>
<feature type="region of interest" description="Disordered" evidence="1">
    <location>
        <begin position="1"/>
        <end position="136"/>
    </location>
</feature>
<comment type="caution">
    <text evidence="2">The sequence shown here is derived from an EMBL/GenBank/DDBJ whole genome shotgun (WGS) entry which is preliminary data.</text>
</comment>
<feature type="compositionally biased region" description="Polar residues" evidence="1">
    <location>
        <begin position="106"/>
        <end position="115"/>
    </location>
</feature>
<gene>
    <name evidence="2" type="ORF">EW145_g8100</name>
</gene>
<evidence type="ECO:0000313" key="2">
    <source>
        <dbReference type="EMBL" id="THG94664.1"/>
    </source>
</evidence>